<keyword evidence="1" id="KW-0614">Plasmid</keyword>
<proteinExistence type="predicted"/>
<dbReference type="EMBL" id="CP003655">
    <property type="protein sequence ID" value="AFZ38260.1"/>
    <property type="molecule type" value="Genomic_DNA"/>
</dbReference>
<sequence>MAFSTENNSRFSKSLVAARLMLGLSASLLFLPMEKALADPPYSNSSLVVLSVSNEECKARAINAANAVLSNVKTPSENSIAFQLLGNTAETSVAIHCIESSDRTVAIVTASSKYESLHGEAKSVVTRITNFLKNGL</sequence>
<dbReference type="Proteomes" id="UP000010473">
    <property type="component" value="Plasmid pSTA7437.02"/>
</dbReference>
<reference evidence="2" key="1">
    <citation type="journal article" date="2013" name="Proc. Natl. Acad. Sci. U.S.A.">
        <title>Improving the coverage of the cyanobacterial phylum using diversity-driven genome sequencing.</title>
        <authorList>
            <person name="Shih P.M."/>
            <person name="Wu D."/>
            <person name="Latifi A."/>
            <person name="Axen S.D."/>
            <person name="Fewer D.P."/>
            <person name="Talla E."/>
            <person name="Calteau A."/>
            <person name="Cai F."/>
            <person name="Tandeau de Marsac N."/>
            <person name="Rippka R."/>
            <person name="Herdman M."/>
            <person name="Sivonen K."/>
            <person name="Coursin T."/>
            <person name="Laurent T."/>
            <person name="Goodwin L."/>
            <person name="Nolan M."/>
            <person name="Davenport K.W."/>
            <person name="Han C.S."/>
            <person name="Rubin E.M."/>
            <person name="Eisen J.A."/>
            <person name="Woyke T."/>
            <person name="Gugger M."/>
            <person name="Kerfeld C.A."/>
        </authorList>
    </citation>
    <scope>NUCLEOTIDE SEQUENCE [LARGE SCALE GENOMIC DNA]</scope>
    <source>
        <strain evidence="2">ATCC 29371 / PCC 7437</strain>
        <plasmid evidence="2">Plasmid pSTA7437.02</plasmid>
    </source>
</reference>
<accession>K9Y0A4</accession>
<dbReference type="KEGG" id="scs:Sta7437_4827"/>
<geneLocation type="plasmid" evidence="1 2">
    <name>pSTA7437.02</name>
</geneLocation>
<dbReference type="HOGENOM" id="CLU_1874164_0_0_3"/>
<evidence type="ECO:0000313" key="2">
    <source>
        <dbReference type="Proteomes" id="UP000010473"/>
    </source>
</evidence>
<organism evidence="1 2">
    <name type="scientific">Stanieria cyanosphaera (strain ATCC 29371 / PCC 7437)</name>
    <dbReference type="NCBI Taxonomy" id="111780"/>
    <lineage>
        <taxon>Bacteria</taxon>
        <taxon>Bacillati</taxon>
        <taxon>Cyanobacteriota</taxon>
        <taxon>Cyanophyceae</taxon>
        <taxon>Pleurocapsales</taxon>
        <taxon>Dermocarpellaceae</taxon>
        <taxon>Stanieria</taxon>
    </lineage>
</organism>
<keyword evidence="2" id="KW-1185">Reference proteome</keyword>
<name>K9Y0A4_STAC7</name>
<evidence type="ECO:0000313" key="1">
    <source>
        <dbReference type="EMBL" id="AFZ38260.1"/>
    </source>
</evidence>
<dbReference type="AlphaFoldDB" id="K9Y0A4"/>
<gene>
    <name evidence="1" type="ordered locus">Sta7437_4827</name>
</gene>
<protein>
    <submittedName>
        <fullName evidence="1">Uncharacterized protein</fullName>
    </submittedName>
</protein>
<dbReference type="RefSeq" id="WP_015195637.1">
    <property type="nucleotide sequence ID" value="NC_019749.1"/>
</dbReference>